<dbReference type="EMBL" id="JAJJMA010208699">
    <property type="protein sequence ID" value="MCL7040104.1"/>
    <property type="molecule type" value="Genomic_DNA"/>
</dbReference>
<dbReference type="InterPro" id="IPR019775">
    <property type="entry name" value="WD40_repeat_CS"/>
</dbReference>
<dbReference type="InterPro" id="IPR011009">
    <property type="entry name" value="Kinase-like_dom_sf"/>
</dbReference>
<evidence type="ECO:0000256" key="2">
    <source>
        <dbReference type="ARBA" id="ARBA00022737"/>
    </source>
</evidence>
<dbReference type="PROSITE" id="PS50011">
    <property type="entry name" value="PROTEIN_KINASE_DOM"/>
    <property type="match status" value="1"/>
</dbReference>
<dbReference type="GO" id="GO:0009640">
    <property type="term" value="P:photomorphogenesis"/>
    <property type="evidence" value="ECO:0007669"/>
    <property type="project" value="InterPro"/>
</dbReference>
<keyword evidence="1 3" id="KW-0853">WD repeat</keyword>
<comment type="caution">
    <text evidence="6">The sequence shown here is derived from an EMBL/GenBank/DDBJ whole genome shotgun (WGS) entry which is preliminary data.</text>
</comment>
<dbReference type="PROSITE" id="PS00678">
    <property type="entry name" value="WD_REPEATS_1"/>
    <property type="match status" value="1"/>
</dbReference>
<dbReference type="GO" id="GO:0005524">
    <property type="term" value="F:ATP binding"/>
    <property type="evidence" value="ECO:0007669"/>
    <property type="project" value="InterPro"/>
</dbReference>
<dbReference type="Pfam" id="PF00400">
    <property type="entry name" value="WD40"/>
    <property type="match status" value="3"/>
</dbReference>
<dbReference type="Gene3D" id="1.10.510.10">
    <property type="entry name" value="Transferase(Phosphotransferase) domain 1"/>
    <property type="match status" value="1"/>
</dbReference>
<evidence type="ECO:0000256" key="3">
    <source>
        <dbReference type="PROSITE-ProRule" id="PRU00221"/>
    </source>
</evidence>
<dbReference type="InterPro" id="IPR015943">
    <property type="entry name" value="WD40/YVTN_repeat-like_dom_sf"/>
</dbReference>
<feature type="repeat" description="WD" evidence="3">
    <location>
        <begin position="720"/>
        <end position="753"/>
    </location>
</feature>
<dbReference type="AlphaFoldDB" id="A0AA41VF28"/>
<name>A0AA41VF28_PAPNU</name>
<dbReference type="GO" id="GO:0004672">
    <property type="term" value="F:protein kinase activity"/>
    <property type="evidence" value="ECO:0007669"/>
    <property type="project" value="InterPro"/>
</dbReference>
<dbReference type="InterPro" id="IPR036322">
    <property type="entry name" value="WD40_repeat_dom_sf"/>
</dbReference>
<dbReference type="InterPro" id="IPR000719">
    <property type="entry name" value="Prot_kinase_dom"/>
</dbReference>
<evidence type="ECO:0000313" key="6">
    <source>
        <dbReference type="EMBL" id="MCL7040104.1"/>
    </source>
</evidence>
<feature type="compositionally biased region" description="Polar residues" evidence="4">
    <location>
        <begin position="497"/>
        <end position="512"/>
    </location>
</feature>
<evidence type="ECO:0000256" key="1">
    <source>
        <dbReference type="ARBA" id="ARBA00022574"/>
    </source>
</evidence>
<dbReference type="PROSITE" id="PS50082">
    <property type="entry name" value="WD_REPEATS_2"/>
    <property type="match status" value="1"/>
</dbReference>
<dbReference type="InterPro" id="IPR044630">
    <property type="entry name" value="SPA1/2/3/4"/>
</dbReference>
<feature type="domain" description="Protein kinase" evidence="5">
    <location>
        <begin position="1"/>
        <end position="290"/>
    </location>
</feature>
<keyword evidence="7" id="KW-1185">Reference proteome</keyword>
<protein>
    <recommendedName>
        <fullName evidence="5">Protein kinase domain-containing protein</fullName>
    </recommendedName>
</protein>
<keyword evidence="2" id="KW-0677">Repeat</keyword>
<dbReference type="SUPFAM" id="SSF56112">
    <property type="entry name" value="Protein kinase-like (PK-like)"/>
    <property type="match status" value="1"/>
</dbReference>
<dbReference type="PANTHER" id="PTHR44218">
    <property type="entry name" value="PROTEIN SPA1-RELATED 2"/>
    <property type="match status" value="1"/>
</dbReference>
<evidence type="ECO:0000256" key="4">
    <source>
        <dbReference type="SAM" id="MobiDB-lite"/>
    </source>
</evidence>
<evidence type="ECO:0000259" key="5">
    <source>
        <dbReference type="PROSITE" id="PS50011"/>
    </source>
</evidence>
<dbReference type="InterPro" id="IPR001680">
    <property type="entry name" value="WD40_rpt"/>
</dbReference>
<feature type="region of interest" description="Disordered" evidence="4">
    <location>
        <begin position="147"/>
        <end position="190"/>
    </location>
</feature>
<feature type="compositionally biased region" description="Acidic residues" evidence="4">
    <location>
        <begin position="173"/>
        <end position="183"/>
    </location>
</feature>
<sequence length="853" mass="95768">MEGSSDLGLEKVKNSRRLQLNAYGGPSDKHDSIHGGKVGLSRDVSGNGVYEKGHVSLRKWLDRSERLVDHLECLRIFKQVVEIVSISHSRGKVVHNVRPSCFALSSSNFVSLVQSSSTSSLDSDENGSNNQCREFFPSRPELLKHKSELGQEESPLEKSQTSAPEKRENVDEREMEDPNAADVEESKKNTKRNRIMLMERSWYTSPEEIAGAPSSLSSDIYCLGVLLFELLCTFTSVAEKLRTMSNLRHRILSPNLLLNCSKEASFCLWLLHPQPNTRPKMIIYLLHDTFGYGICNSEVLQSDFLNEPRDNLDEFDAATKLKEKIEEQELLLKFLLEVQQRKREAANKLHDAISCLSSDIDVLKQKLILKIKNSGGLYPIGPILRKDDPLVLKNADQLSLHHVTNDDLTSFGARKRCRPKFQTHGYEEEFNEHLSEFQLSGMNSDKLESIMSKSSRLMENFPKLESAYFSTRCRISKQTENPVNRACQKSGDGKGSTALTEGSSVDNLVSKGQRSEGRKSEYINPFLEGLCKYLSFSKLKVRAELKQGDLLNSSNLVCAMSFDRDKEFFATAGVNRKIKIFECDMIVREDREIHYPIMEMASKSKLSSICWNGYIQSQIASSDFEGVVQLWDATRGQVFMEMREHERRVWSVDFSSADPTKLASGSDDGAGRSVCTIKTKANVCCVQFPPDSSCSLTVGSADHKIYCYDLRSTRTPLSTLIGHAKTVSYVKYVDSTTLVSASTDNSLKLWDLSACTSHVIDSPLQTFSGHTNSRNFVGLSVYDDYITTGSETNEVFIYHKAFPIPVLSFKFNSIDPASCQEVEEPFISSVCWRDKSTLLAANSAGNIKLLEMD</sequence>
<dbReference type="SMART" id="SM00320">
    <property type="entry name" value="WD40"/>
    <property type="match status" value="6"/>
</dbReference>
<accession>A0AA41VF28</accession>
<evidence type="ECO:0000313" key="7">
    <source>
        <dbReference type="Proteomes" id="UP001177140"/>
    </source>
</evidence>
<reference evidence="6" key="1">
    <citation type="submission" date="2022-03" db="EMBL/GenBank/DDBJ databases">
        <title>A functionally conserved STORR gene fusion in Papaver species that diverged 16.8 million years ago.</title>
        <authorList>
            <person name="Catania T."/>
        </authorList>
    </citation>
    <scope>NUCLEOTIDE SEQUENCE</scope>
    <source>
        <strain evidence="6">S-191538</strain>
    </source>
</reference>
<dbReference type="Proteomes" id="UP001177140">
    <property type="component" value="Unassembled WGS sequence"/>
</dbReference>
<organism evidence="6 7">
    <name type="scientific">Papaver nudicaule</name>
    <name type="common">Iceland poppy</name>
    <dbReference type="NCBI Taxonomy" id="74823"/>
    <lineage>
        <taxon>Eukaryota</taxon>
        <taxon>Viridiplantae</taxon>
        <taxon>Streptophyta</taxon>
        <taxon>Embryophyta</taxon>
        <taxon>Tracheophyta</taxon>
        <taxon>Spermatophyta</taxon>
        <taxon>Magnoliopsida</taxon>
        <taxon>Ranunculales</taxon>
        <taxon>Papaveraceae</taxon>
        <taxon>Papaveroideae</taxon>
        <taxon>Papaver</taxon>
    </lineage>
</organism>
<proteinExistence type="predicted"/>
<dbReference type="PROSITE" id="PS50294">
    <property type="entry name" value="WD_REPEATS_REGION"/>
    <property type="match status" value="1"/>
</dbReference>
<dbReference type="SUPFAM" id="SSF50978">
    <property type="entry name" value="WD40 repeat-like"/>
    <property type="match status" value="1"/>
</dbReference>
<feature type="region of interest" description="Disordered" evidence="4">
    <location>
        <begin position="484"/>
        <end position="516"/>
    </location>
</feature>
<dbReference type="PANTHER" id="PTHR44218:SF1">
    <property type="entry name" value="PROTEIN SPA1-RELATED 3"/>
    <property type="match status" value="1"/>
</dbReference>
<dbReference type="Gene3D" id="2.130.10.10">
    <property type="entry name" value="YVTN repeat-like/Quinoprotein amine dehydrogenase"/>
    <property type="match status" value="1"/>
</dbReference>
<gene>
    <name evidence="6" type="ORF">MKW94_008776</name>
</gene>